<reference evidence="2 3" key="1">
    <citation type="submission" date="2018-12" db="EMBL/GenBank/DDBJ databases">
        <authorList>
            <consortium name="Pathogen Informatics"/>
        </authorList>
    </citation>
    <scope>NUCLEOTIDE SEQUENCE [LARGE SCALE GENOMIC DNA]</scope>
    <source>
        <strain evidence="2 3">NCTC11923</strain>
    </source>
</reference>
<evidence type="ECO:0000256" key="1">
    <source>
        <dbReference type="SAM" id="Phobius"/>
    </source>
</evidence>
<dbReference type="EMBL" id="LR134363">
    <property type="protein sequence ID" value="VEG75147.1"/>
    <property type="molecule type" value="Genomic_DNA"/>
</dbReference>
<protein>
    <submittedName>
        <fullName evidence="2">Uncharacterized protein</fullName>
    </submittedName>
</protein>
<dbReference type="KEGG" id="asla:NCTC11923_01801"/>
<keyword evidence="1" id="KW-1133">Transmembrane helix</keyword>
<evidence type="ECO:0000313" key="2">
    <source>
        <dbReference type="EMBL" id="VEG75147.1"/>
    </source>
</evidence>
<gene>
    <name evidence="2" type="ORF">NCTC11923_01801</name>
</gene>
<feature type="transmembrane region" description="Helical" evidence="1">
    <location>
        <begin position="58"/>
        <end position="77"/>
    </location>
</feature>
<keyword evidence="1" id="KW-0812">Transmembrane</keyword>
<sequence length="280" mass="29927">MHHHPVPGQHIPRDQALPGAGYYHWAPTARPPAVVMHPYGPQPGPRRGRRGGRRGRRLWILITVVVVVALVYVAVVLKPRLGDLHWKDITFAQVGECVSDPSRGTGKVVGCGNKRAQYRILALARSSADCVTVAGAESIYYENGFVACMALVSSDRAKEINTIAAGDCVTLTEGTPRGSAASASPGAQERTAERSLCESGAYPVLAVAQGKPSGLIADSRAPGREVCTGVEESVTWVYSWNLERIIPPDGDRGSIESLRVTSAEDANIFDFSLCLGSPIM</sequence>
<dbReference type="Proteomes" id="UP000276899">
    <property type="component" value="Chromosome"/>
</dbReference>
<name>A0A3S4WHP2_9ACTO</name>
<proteinExistence type="predicted"/>
<evidence type="ECO:0000313" key="3">
    <source>
        <dbReference type="Proteomes" id="UP000276899"/>
    </source>
</evidence>
<accession>A0A3S4WHP2</accession>
<keyword evidence="3" id="KW-1185">Reference proteome</keyword>
<organism evidence="2 3">
    <name type="scientific">Actinomyces slackii</name>
    <dbReference type="NCBI Taxonomy" id="52774"/>
    <lineage>
        <taxon>Bacteria</taxon>
        <taxon>Bacillati</taxon>
        <taxon>Actinomycetota</taxon>
        <taxon>Actinomycetes</taxon>
        <taxon>Actinomycetales</taxon>
        <taxon>Actinomycetaceae</taxon>
        <taxon>Actinomyces</taxon>
    </lineage>
</organism>
<dbReference type="AlphaFoldDB" id="A0A3S4WHP2"/>
<keyword evidence="1" id="KW-0472">Membrane</keyword>